<dbReference type="Gene3D" id="2.40.110.10">
    <property type="entry name" value="Butyryl-CoA Dehydrogenase, subunit A, domain 2"/>
    <property type="match status" value="1"/>
</dbReference>
<evidence type="ECO:0000256" key="1">
    <source>
        <dbReference type="ARBA" id="ARBA00001974"/>
    </source>
</evidence>
<dbReference type="Pfam" id="PF12806">
    <property type="entry name" value="Acyl-CoA_dh_C"/>
    <property type="match status" value="1"/>
</dbReference>
<dbReference type="SUPFAM" id="SSF47203">
    <property type="entry name" value="Acyl-CoA dehydrogenase C-terminal domain-like"/>
    <property type="match status" value="1"/>
</dbReference>
<dbReference type="Proteomes" id="UP000315439">
    <property type="component" value="Unassembled WGS sequence"/>
</dbReference>
<dbReference type="EC" id="1.3.99.41" evidence="8"/>
<comment type="caution">
    <text evidence="15">The sequence shown here is derived from an EMBL/GenBank/DDBJ whole genome shotgun (WGS) entry which is preliminary data.</text>
</comment>
<dbReference type="InterPro" id="IPR046373">
    <property type="entry name" value="Acyl-CoA_Oxase/DH_mid-dom_sf"/>
</dbReference>
<comment type="similarity">
    <text evidence="2 10">Belongs to the acyl-CoA dehydrogenase family.</text>
</comment>
<dbReference type="InterPro" id="IPR036250">
    <property type="entry name" value="AcylCo_DH-like_C"/>
</dbReference>
<evidence type="ECO:0000256" key="4">
    <source>
        <dbReference type="ARBA" id="ARBA00022827"/>
    </source>
</evidence>
<protein>
    <recommendedName>
        <fullName evidence="9">3-methylmercaptopropionyl-CoA dehydrogenase</fullName>
        <ecNumber evidence="8">1.3.99.41</ecNumber>
    </recommendedName>
</protein>
<sequence length="588" mass="64499">MPQYTAPLEDIQFILHDCLNITNHYENIGYQDAADESLVNAILEEAAKFAGEVLSPINYSGDQQGCKIENGVVVTPEGYVEAYQQYCEAEWSALAFPTQYGGQGLPHSLSVVTSEMNAAANASWSMYPGLTHGAISALLHHGTDELKQQYLPNLITGEWTGTMCLTESHCGSDLGLLKTRAIPQEDDSYAITGTKIFISAGEHNMSQNIIHLVLARLPDAPEGSAGISLFLVPKILDTNASSTLTDNQVTCSAIEHKMGINGSATCVINFENSKGFLLGQPNKGLACMFTMMNVARLATSVQGYAIAELSRQASLEYAKDRLQMRSLSGIKAPEKPADPIIVHPDVKRMLFTQKSLVEGSRGLAYYVASLVDKVETHHDSDGKFEQRLSLLTPICKAFMSEIGFESTNHAVQVLGGHGYISEWELEQQVRDSRIAMIYEGTNGIQALDLLGRKVLRDKGAALADWVSEVKTQALKSSETNSELARQLAHYCDEWLGLAQQIGQKASEDMDEVGAAAFDFLMYSGYLSVAHILLQQAEIVKTTNRSEAFKQAKQQTMTFYFARILPRVKTHKALILSGNDTLQCCEFEI</sequence>
<evidence type="ECO:0000256" key="2">
    <source>
        <dbReference type="ARBA" id="ARBA00009347"/>
    </source>
</evidence>
<evidence type="ECO:0000256" key="5">
    <source>
        <dbReference type="ARBA" id="ARBA00023002"/>
    </source>
</evidence>
<evidence type="ECO:0000256" key="6">
    <source>
        <dbReference type="ARBA" id="ARBA00051388"/>
    </source>
</evidence>
<keyword evidence="4 10" id="KW-0274">FAD</keyword>
<dbReference type="InterPro" id="IPR013786">
    <property type="entry name" value="AcylCoA_DH/ox_N"/>
</dbReference>
<dbReference type="Gene3D" id="1.10.540.10">
    <property type="entry name" value="Acyl-CoA dehydrogenase/oxidase, N-terminal domain"/>
    <property type="match status" value="1"/>
</dbReference>
<organism evidence="15 16">
    <name type="scientific">Aliikangiella coralliicola</name>
    <dbReference type="NCBI Taxonomy" id="2592383"/>
    <lineage>
        <taxon>Bacteria</taxon>
        <taxon>Pseudomonadati</taxon>
        <taxon>Pseudomonadota</taxon>
        <taxon>Gammaproteobacteria</taxon>
        <taxon>Oceanospirillales</taxon>
        <taxon>Pleioneaceae</taxon>
        <taxon>Aliikangiella</taxon>
    </lineage>
</organism>
<dbReference type="InterPro" id="IPR037069">
    <property type="entry name" value="AcylCoA_DH/ox_N_sf"/>
</dbReference>
<feature type="domain" description="Acyl-CoA dehydrogenase/oxidase N-terminal" evidence="13">
    <location>
        <begin position="41"/>
        <end position="158"/>
    </location>
</feature>
<evidence type="ECO:0000259" key="12">
    <source>
        <dbReference type="Pfam" id="PF02770"/>
    </source>
</evidence>
<dbReference type="PANTHER" id="PTHR42803">
    <property type="entry name" value="ACYL-COA DEHYDROGENASE"/>
    <property type="match status" value="1"/>
</dbReference>
<comment type="catalytic activity">
    <reaction evidence="6">
        <text>3-(methylsulfanyl)propanoyl-CoA + oxidized [electron-transfer flavoprotein] + H(+) = 3-(methylsulfanyl)acryloyl-CoA + reduced [electron-transfer flavoprotein]</text>
        <dbReference type="Rhea" id="RHEA:52612"/>
        <dbReference type="Rhea" id="RHEA-COMP:10685"/>
        <dbReference type="Rhea" id="RHEA-COMP:10686"/>
        <dbReference type="ChEBI" id="CHEBI:15378"/>
        <dbReference type="ChEBI" id="CHEBI:57692"/>
        <dbReference type="ChEBI" id="CHEBI:58307"/>
        <dbReference type="ChEBI" id="CHEBI:82815"/>
        <dbReference type="ChEBI" id="CHEBI:84994"/>
        <dbReference type="EC" id="1.3.99.41"/>
    </reaction>
    <physiologicalReaction direction="left-to-right" evidence="6">
        <dbReference type="Rhea" id="RHEA:52613"/>
    </physiologicalReaction>
</comment>
<proteinExistence type="inferred from homology"/>
<keyword evidence="5 10" id="KW-0560">Oxidoreductase</keyword>
<reference evidence="15 16" key="1">
    <citation type="submission" date="2019-07" db="EMBL/GenBank/DDBJ databases">
        <title>Draft genome for Aliikangiella sp. M105.</title>
        <authorList>
            <person name="Wang G."/>
        </authorList>
    </citation>
    <scope>NUCLEOTIDE SEQUENCE [LARGE SCALE GENOMIC DNA]</scope>
    <source>
        <strain evidence="15 16">M105</strain>
    </source>
</reference>
<evidence type="ECO:0000256" key="7">
    <source>
        <dbReference type="ARBA" id="ARBA00058683"/>
    </source>
</evidence>
<evidence type="ECO:0000256" key="3">
    <source>
        <dbReference type="ARBA" id="ARBA00022630"/>
    </source>
</evidence>
<dbReference type="GO" id="GO:0050660">
    <property type="term" value="F:flavin adenine dinucleotide binding"/>
    <property type="evidence" value="ECO:0007669"/>
    <property type="project" value="InterPro"/>
</dbReference>
<dbReference type="Gene3D" id="1.20.140.10">
    <property type="entry name" value="Butyryl-CoA Dehydrogenase, subunit A, domain 3"/>
    <property type="match status" value="1"/>
</dbReference>
<dbReference type="FunFam" id="2.40.110.10:FF:000031">
    <property type="entry name" value="Acyl-CoA dehydrogenase, putative"/>
    <property type="match status" value="1"/>
</dbReference>
<accession>A0A545U4X6</accession>
<evidence type="ECO:0000256" key="8">
    <source>
        <dbReference type="ARBA" id="ARBA00066694"/>
    </source>
</evidence>
<evidence type="ECO:0000313" key="15">
    <source>
        <dbReference type="EMBL" id="TQV84531.1"/>
    </source>
</evidence>
<feature type="domain" description="Acetyl-CoA dehydrogenase-like C-terminal" evidence="14">
    <location>
        <begin position="479"/>
        <end position="581"/>
    </location>
</feature>
<evidence type="ECO:0000259" key="14">
    <source>
        <dbReference type="Pfam" id="PF12806"/>
    </source>
</evidence>
<dbReference type="InterPro" id="IPR006091">
    <property type="entry name" value="Acyl-CoA_Oxase/DH_mid-dom"/>
</dbReference>
<dbReference type="PANTHER" id="PTHR42803:SF1">
    <property type="entry name" value="BROAD-SPECIFICITY LINEAR ACYL-COA DEHYDROGENASE FADE5"/>
    <property type="match status" value="1"/>
</dbReference>
<evidence type="ECO:0000259" key="13">
    <source>
        <dbReference type="Pfam" id="PF02771"/>
    </source>
</evidence>
<keyword evidence="16" id="KW-1185">Reference proteome</keyword>
<dbReference type="InterPro" id="IPR009075">
    <property type="entry name" value="AcylCo_DH/oxidase_C"/>
</dbReference>
<evidence type="ECO:0000256" key="10">
    <source>
        <dbReference type="RuleBase" id="RU362125"/>
    </source>
</evidence>
<evidence type="ECO:0000259" key="11">
    <source>
        <dbReference type="Pfam" id="PF00441"/>
    </source>
</evidence>
<feature type="domain" description="Acyl-CoA oxidase/dehydrogenase middle" evidence="12">
    <location>
        <begin position="163"/>
        <end position="272"/>
    </location>
</feature>
<dbReference type="EMBL" id="VIKS01000014">
    <property type="protein sequence ID" value="TQV84531.1"/>
    <property type="molecule type" value="Genomic_DNA"/>
</dbReference>
<evidence type="ECO:0000313" key="16">
    <source>
        <dbReference type="Proteomes" id="UP000315439"/>
    </source>
</evidence>
<dbReference type="OrthoDB" id="9764895at2"/>
<feature type="domain" description="Acyl-CoA dehydrogenase/oxidase C-terminal" evidence="11">
    <location>
        <begin position="282"/>
        <end position="448"/>
    </location>
</feature>
<evidence type="ECO:0000256" key="9">
    <source>
        <dbReference type="ARBA" id="ARBA00069043"/>
    </source>
</evidence>
<comment type="cofactor">
    <cofactor evidence="1 10">
        <name>FAD</name>
        <dbReference type="ChEBI" id="CHEBI:57692"/>
    </cofactor>
</comment>
<dbReference type="InterPro" id="IPR052166">
    <property type="entry name" value="Diverse_Acyl-CoA_DH"/>
</dbReference>
<dbReference type="SUPFAM" id="SSF56645">
    <property type="entry name" value="Acyl-CoA dehydrogenase NM domain-like"/>
    <property type="match status" value="1"/>
</dbReference>
<dbReference type="GO" id="GO:0016627">
    <property type="term" value="F:oxidoreductase activity, acting on the CH-CH group of donors"/>
    <property type="evidence" value="ECO:0007669"/>
    <property type="project" value="InterPro"/>
</dbReference>
<dbReference type="InterPro" id="IPR025878">
    <property type="entry name" value="Acyl-CoA_dh-like_C_dom"/>
</dbReference>
<dbReference type="AlphaFoldDB" id="A0A545U4X6"/>
<dbReference type="InterPro" id="IPR009100">
    <property type="entry name" value="AcylCoA_DH/oxidase_NM_dom_sf"/>
</dbReference>
<name>A0A545U4X6_9GAMM</name>
<dbReference type="Pfam" id="PF00441">
    <property type="entry name" value="Acyl-CoA_dh_1"/>
    <property type="match status" value="1"/>
</dbReference>
<dbReference type="Pfam" id="PF02770">
    <property type="entry name" value="Acyl-CoA_dh_M"/>
    <property type="match status" value="1"/>
</dbReference>
<comment type="function">
    <text evidence="7">Involved in the assimilation of dimethylsulphoniopropionate (DMSP), an important compound in the fixation of carbon in marine phytoplankton, by mediating the conversion of 3-(methylthio)propanoyl-CoA (MMPA-CoA) to 3-(methylthio)acryloyl-CoA (MTA-CoA).</text>
</comment>
<dbReference type="Pfam" id="PF02771">
    <property type="entry name" value="Acyl-CoA_dh_N"/>
    <property type="match status" value="1"/>
</dbReference>
<gene>
    <name evidence="15" type="ORF">FLL46_23250</name>
</gene>
<dbReference type="RefSeq" id="WP_142934218.1">
    <property type="nucleotide sequence ID" value="NZ_ML660170.1"/>
</dbReference>
<keyword evidence="3 10" id="KW-0285">Flavoprotein</keyword>